<keyword evidence="1 3" id="KW-0808">Transferase</keyword>
<dbReference type="Pfam" id="PF01933">
    <property type="entry name" value="CofD"/>
    <property type="match status" value="1"/>
</dbReference>
<sequence>MNISTQSKCLAISGGVGGAKLALGFAHLLPPAQLLVVANTGDDFSHLGLPICPDLDTVMYTLADINNKELGWGQQGESWNFIAALTLLQGETWFALGDRDLATHILRQQLLTTGASLSEVTRTLCQRLGVQHELVPMTDDPVATIVQTRTGEALAFQHYFVRDRCVPEVVGFEFQGIEAALPSPGFMAGLQDPDLSAIVICPSNPFVSVDPVLALPGILTAMRASKAPVIAVSPIVGGLAIKGPAAKMMAELGMPQSALAVAKHYLGRIDGFVIDDEDADLKSEIEALGIPTIVTNTVMVTLADRTALATCVLDFAHQLSTLKTPS</sequence>
<dbReference type="PANTHER" id="PTHR43007">
    <property type="entry name" value="2-PHOSPHO-L-LACTATE TRANSFERASE"/>
    <property type="match status" value="1"/>
</dbReference>
<organism evidence="3 4">
    <name type="scientific">SAR86 cluster bacterium</name>
    <dbReference type="NCBI Taxonomy" id="2030880"/>
    <lineage>
        <taxon>Bacteria</taxon>
        <taxon>Pseudomonadati</taxon>
        <taxon>Pseudomonadota</taxon>
        <taxon>Gammaproteobacteria</taxon>
        <taxon>SAR86 cluster</taxon>
    </lineage>
</organism>
<dbReference type="EMBL" id="JABMOJ010000439">
    <property type="protein sequence ID" value="NQV65991.1"/>
    <property type="molecule type" value="Genomic_DNA"/>
</dbReference>
<dbReference type="AlphaFoldDB" id="A0A972VYT2"/>
<protein>
    <submittedName>
        <fullName evidence="3">2-phospho-L-lactate transferase</fullName>
        <ecNumber evidence="3">2.7.8.28</ecNumber>
    </submittedName>
</protein>
<dbReference type="Gene3D" id="1.10.8.240">
    <property type="entry name" value="CofD-like domain"/>
    <property type="match status" value="1"/>
</dbReference>
<proteinExistence type="inferred from homology"/>
<dbReference type="InterPro" id="IPR038136">
    <property type="entry name" value="CofD-like_dom_sf"/>
</dbReference>
<name>A0A972VYT2_9GAMM</name>
<evidence type="ECO:0000313" key="4">
    <source>
        <dbReference type="Proteomes" id="UP000754644"/>
    </source>
</evidence>
<reference evidence="3" key="1">
    <citation type="submission" date="2020-05" db="EMBL/GenBank/DDBJ databases">
        <title>Sulfur intermediates as new biogeochemical hubs in an aquatic model microbial ecosystem.</title>
        <authorList>
            <person name="Vigneron A."/>
        </authorList>
    </citation>
    <scope>NUCLEOTIDE SEQUENCE</scope>
    <source>
        <strain evidence="3">Bin.250</strain>
    </source>
</reference>
<accession>A0A972VYT2</accession>
<evidence type="ECO:0000313" key="3">
    <source>
        <dbReference type="EMBL" id="NQV65991.1"/>
    </source>
</evidence>
<comment type="caution">
    <text evidence="3">The sequence shown here is derived from an EMBL/GenBank/DDBJ whole genome shotgun (WGS) entry which is preliminary data.</text>
</comment>
<dbReference type="EC" id="2.7.8.28" evidence="3"/>
<dbReference type="InterPro" id="IPR010115">
    <property type="entry name" value="FbiA/CofD"/>
</dbReference>
<evidence type="ECO:0000256" key="2">
    <source>
        <dbReference type="ARBA" id="ARBA00022842"/>
    </source>
</evidence>
<dbReference type="GO" id="GO:0000287">
    <property type="term" value="F:magnesium ion binding"/>
    <property type="evidence" value="ECO:0007669"/>
    <property type="project" value="InterPro"/>
</dbReference>
<dbReference type="Gene3D" id="3.40.50.10680">
    <property type="entry name" value="CofD-like domains"/>
    <property type="match status" value="1"/>
</dbReference>
<gene>
    <name evidence="3" type="ORF">HQ497_11570</name>
</gene>
<dbReference type="Proteomes" id="UP000754644">
    <property type="component" value="Unassembled WGS sequence"/>
</dbReference>
<evidence type="ECO:0000256" key="1">
    <source>
        <dbReference type="ARBA" id="ARBA00022679"/>
    </source>
</evidence>
<dbReference type="SUPFAM" id="SSF142338">
    <property type="entry name" value="CofD-like"/>
    <property type="match status" value="1"/>
</dbReference>
<dbReference type="InterPro" id="IPR002882">
    <property type="entry name" value="CofD"/>
</dbReference>
<dbReference type="HAMAP" id="MF_01257">
    <property type="entry name" value="CofD"/>
    <property type="match status" value="1"/>
</dbReference>
<dbReference type="CDD" id="cd07186">
    <property type="entry name" value="CofD_like"/>
    <property type="match status" value="1"/>
</dbReference>
<keyword evidence="2" id="KW-0460">Magnesium</keyword>
<dbReference type="PANTHER" id="PTHR43007:SF1">
    <property type="entry name" value="2-PHOSPHO-L-LACTATE TRANSFERASE"/>
    <property type="match status" value="1"/>
</dbReference>
<dbReference type="GO" id="GO:0043743">
    <property type="term" value="F:LPPG:FO 2-phospho-L-lactate transferase activity"/>
    <property type="evidence" value="ECO:0007669"/>
    <property type="project" value="UniProtKB-EC"/>
</dbReference>
<dbReference type="NCBIfam" id="TIGR01819">
    <property type="entry name" value="F420_cofD"/>
    <property type="match status" value="1"/>
</dbReference>